<feature type="compositionally biased region" description="Low complexity" evidence="1">
    <location>
        <begin position="196"/>
        <end position="209"/>
    </location>
</feature>
<dbReference type="PANTHER" id="PTHR46918:SF1">
    <property type="entry name" value="SYNAPTONEMAL COMPLEX PROTEIN 1"/>
    <property type="match status" value="1"/>
</dbReference>
<dbReference type="AlphaFoldDB" id="A0AAJ7SJ14"/>
<sequence>MKPSAEIWAAVFPRSPTSKYAQANITEQHQPRQSTPPPPPLPLDGQENKDHVSRTYNSLRCEMNKLNMWKVRVHSELSKKEEAVRMAQETADALQKSTRQTQLENVHLSAQLQDVIDIKGDLMEKIRATRQMCDDLKGQSSSVQQTLTRGTFSTFADHWTVAGRCREAPGGSHVAPPRRADEPRRPVGARRLCPSPTGAAAPTAGAAAARVNATPQQPARKSGTVERGVQTAPRRRRRWRRAPVKQIAGSSRHGRPQKAQALNLGDEFQAEFDFESSNAQLDREELDKEFQNNKAKQGEDMQRGPSRSSAVFPDKCFYDKTRCFFDNISKDGGRNCRVTLAEEQRLNMQTFGENLPAARNRRFWHSWGHASWLNRRTLWGGDGRPGMPKAGVRSPLPAKVQA</sequence>
<feature type="region of interest" description="Disordered" evidence="1">
    <location>
        <begin position="18"/>
        <end position="49"/>
    </location>
</feature>
<protein>
    <submittedName>
        <fullName evidence="4">Protein LSM14 homolog A-like</fullName>
    </submittedName>
</protein>
<dbReference type="GO" id="GO:0003690">
    <property type="term" value="F:double-stranded DNA binding"/>
    <property type="evidence" value="ECO:0007669"/>
    <property type="project" value="TreeGrafter"/>
</dbReference>
<dbReference type="InterPro" id="IPR019050">
    <property type="entry name" value="FDF_dom"/>
</dbReference>
<dbReference type="GO" id="GO:0051026">
    <property type="term" value="P:chiasma assembly"/>
    <property type="evidence" value="ECO:0007669"/>
    <property type="project" value="TreeGrafter"/>
</dbReference>
<dbReference type="GO" id="GO:0001673">
    <property type="term" value="C:male germ cell nucleus"/>
    <property type="evidence" value="ECO:0007669"/>
    <property type="project" value="TreeGrafter"/>
</dbReference>
<feature type="domain" description="DFDF" evidence="2">
    <location>
        <begin position="260"/>
        <end position="296"/>
    </location>
</feature>
<dbReference type="InterPro" id="IPR008827">
    <property type="entry name" value="SYCP1"/>
</dbReference>
<proteinExistence type="predicted"/>
<evidence type="ECO:0000313" key="4">
    <source>
        <dbReference type="RefSeq" id="XP_032800232.1"/>
    </source>
</evidence>
<evidence type="ECO:0000313" key="3">
    <source>
        <dbReference type="Proteomes" id="UP001318040"/>
    </source>
</evidence>
<dbReference type="RefSeq" id="XP_032800232.1">
    <property type="nucleotide sequence ID" value="XM_032944341.1"/>
</dbReference>
<keyword evidence="3" id="KW-1185">Reference proteome</keyword>
<dbReference type="PANTHER" id="PTHR46918">
    <property type="entry name" value="SYNAPTONEMAL COMPLEX PROTEIN 1"/>
    <property type="match status" value="1"/>
</dbReference>
<dbReference type="KEGG" id="pmrn:116937270"/>
<dbReference type="GO" id="GO:0000801">
    <property type="term" value="C:central element"/>
    <property type="evidence" value="ECO:0007669"/>
    <property type="project" value="TreeGrafter"/>
</dbReference>
<dbReference type="GO" id="GO:0000711">
    <property type="term" value="P:meiotic DNA repair synthesis"/>
    <property type="evidence" value="ECO:0007669"/>
    <property type="project" value="TreeGrafter"/>
</dbReference>
<gene>
    <name evidence="4" type="primary">LOC116937270</name>
</gene>
<dbReference type="InterPro" id="IPR025762">
    <property type="entry name" value="DFDF"/>
</dbReference>
<feature type="region of interest" description="Disordered" evidence="1">
    <location>
        <begin position="167"/>
        <end position="258"/>
    </location>
</feature>
<reference evidence="4" key="1">
    <citation type="submission" date="2025-08" db="UniProtKB">
        <authorList>
            <consortium name="RefSeq"/>
        </authorList>
    </citation>
    <scope>IDENTIFICATION</scope>
    <source>
        <tissue evidence="4">Sperm</tissue>
    </source>
</reference>
<evidence type="ECO:0000259" key="2">
    <source>
        <dbReference type="PROSITE" id="PS51512"/>
    </source>
</evidence>
<dbReference type="SMART" id="SM01199">
    <property type="entry name" value="FDF"/>
    <property type="match status" value="1"/>
</dbReference>
<dbReference type="GO" id="GO:0051878">
    <property type="term" value="P:lateral element assembly"/>
    <property type="evidence" value="ECO:0007669"/>
    <property type="project" value="TreeGrafter"/>
</dbReference>
<dbReference type="Proteomes" id="UP001318040">
    <property type="component" value="Unplaced"/>
</dbReference>
<feature type="compositionally biased region" description="Polar residues" evidence="1">
    <location>
        <begin position="18"/>
        <end position="33"/>
    </location>
</feature>
<dbReference type="PROSITE" id="PS51512">
    <property type="entry name" value="DFDF"/>
    <property type="match status" value="1"/>
</dbReference>
<feature type="compositionally biased region" description="Basic residues" evidence="1">
    <location>
        <begin position="233"/>
        <end position="243"/>
    </location>
</feature>
<evidence type="ECO:0000256" key="1">
    <source>
        <dbReference type="SAM" id="MobiDB-lite"/>
    </source>
</evidence>
<organism evidence="3 4">
    <name type="scientific">Petromyzon marinus</name>
    <name type="common">Sea lamprey</name>
    <dbReference type="NCBI Taxonomy" id="7757"/>
    <lineage>
        <taxon>Eukaryota</taxon>
        <taxon>Metazoa</taxon>
        <taxon>Chordata</taxon>
        <taxon>Craniata</taxon>
        <taxon>Vertebrata</taxon>
        <taxon>Cyclostomata</taxon>
        <taxon>Hyperoartia</taxon>
        <taxon>Petromyzontiformes</taxon>
        <taxon>Petromyzontidae</taxon>
        <taxon>Petromyzon</taxon>
    </lineage>
</organism>
<name>A0AAJ7SJ14_PETMA</name>
<dbReference type="GO" id="GO:0000802">
    <property type="term" value="C:transverse filament"/>
    <property type="evidence" value="ECO:0007669"/>
    <property type="project" value="TreeGrafter"/>
</dbReference>
<accession>A0AAJ7SJ14</accession>
<dbReference type="Pfam" id="PF05483">
    <property type="entry name" value="SCP-1"/>
    <property type="match status" value="1"/>
</dbReference>